<evidence type="ECO:0000313" key="3">
    <source>
        <dbReference type="Proteomes" id="UP001550628"/>
    </source>
</evidence>
<reference evidence="2 3" key="1">
    <citation type="submission" date="2024-06" db="EMBL/GenBank/DDBJ databases">
        <title>The Natural Products Discovery Center: Release of the First 8490 Sequenced Strains for Exploring Actinobacteria Biosynthetic Diversity.</title>
        <authorList>
            <person name="Kalkreuter E."/>
            <person name="Kautsar S.A."/>
            <person name="Yang D."/>
            <person name="Bader C.D."/>
            <person name="Teijaro C.N."/>
            <person name="Fluegel L."/>
            <person name="Davis C.M."/>
            <person name="Simpson J.R."/>
            <person name="Lauterbach L."/>
            <person name="Steele A.D."/>
            <person name="Gui C."/>
            <person name="Meng S."/>
            <person name="Li G."/>
            <person name="Viehrig K."/>
            <person name="Ye F."/>
            <person name="Su P."/>
            <person name="Kiefer A.F."/>
            <person name="Nichols A."/>
            <person name="Cepeda A.J."/>
            <person name="Yan W."/>
            <person name="Fan B."/>
            <person name="Jiang Y."/>
            <person name="Adhikari A."/>
            <person name="Zheng C.-J."/>
            <person name="Schuster L."/>
            <person name="Cowan T.M."/>
            <person name="Smanski M.J."/>
            <person name="Chevrette M.G."/>
            <person name="De Carvalho L.P.S."/>
            <person name="Shen B."/>
        </authorList>
    </citation>
    <scope>NUCLEOTIDE SEQUENCE [LARGE SCALE GENOMIC DNA]</scope>
    <source>
        <strain evidence="2 3">NPDC019708</strain>
    </source>
</reference>
<dbReference type="SMART" id="SM00530">
    <property type="entry name" value="HTH_XRE"/>
    <property type="match status" value="1"/>
</dbReference>
<feature type="domain" description="HTH cro/C1-type" evidence="1">
    <location>
        <begin position="10"/>
        <end position="64"/>
    </location>
</feature>
<dbReference type="InterPro" id="IPR011990">
    <property type="entry name" value="TPR-like_helical_dom_sf"/>
</dbReference>
<dbReference type="Pfam" id="PF13560">
    <property type="entry name" value="HTH_31"/>
    <property type="match status" value="1"/>
</dbReference>
<proteinExistence type="predicted"/>
<accession>A0ABV2WMN1</accession>
<evidence type="ECO:0000313" key="2">
    <source>
        <dbReference type="EMBL" id="MEU1952134.1"/>
    </source>
</evidence>
<evidence type="ECO:0000259" key="1">
    <source>
        <dbReference type="PROSITE" id="PS50943"/>
    </source>
</evidence>
<name>A0ABV2WMN1_9NOCA</name>
<dbReference type="InterPro" id="IPR001387">
    <property type="entry name" value="Cro/C1-type_HTH"/>
</dbReference>
<sequence>MSEETTGSALRAARMEAGIGLREFARQTHWSAAYLSQVERGQRPVNHEIRQAYADALGTDMDVPTPTTGDPLRIAHEWLLSDPPPVEHMTAGRRVGSSLADEMERRVVELRRLDDTVGGNTLHPIVRCDLDAARAVVRDGSHSPQVRRRLLRVVAELSQLGGWVYADAGRYRQAQRVYLDGVTAATEAGDRSLAGQLLSTLSYQLANVEDPRNAALLARTALRGAATDAPPVVRALLGERVAWAAAKAGDDEAARRALDLVDDEYDRRKPGDEEPDWTYWLNRDEIDVMRARSAVELGDAATAEALLSPVLERFPAERQREAALYRSWLAEAYARNGQVAAAWETLDKVRADAADLGSARLVHRVQEVEKILTGVRGRATFQS</sequence>
<dbReference type="EMBL" id="JBEYBF010000005">
    <property type="protein sequence ID" value="MEU1952134.1"/>
    <property type="molecule type" value="Genomic_DNA"/>
</dbReference>
<organism evidence="2 3">
    <name type="scientific">Nocardia rhamnosiphila</name>
    <dbReference type="NCBI Taxonomy" id="426716"/>
    <lineage>
        <taxon>Bacteria</taxon>
        <taxon>Bacillati</taxon>
        <taxon>Actinomycetota</taxon>
        <taxon>Actinomycetes</taxon>
        <taxon>Mycobacteriales</taxon>
        <taxon>Nocardiaceae</taxon>
        <taxon>Nocardia</taxon>
    </lineage>
</organism>
<dbReference type="Gene3D" id="1.10.260.40">
    <property type="entry name" value="lambda repressor-like DNA-binding domains"/>
    <property type="match status" value="1"/>
</dbReference>
<protein>
    <submittedName>
        <fullName evidence="2">Helix-turn-helix transcriptional regulator</fullName>
    </submittedName>
</protein>
<keyword evidence="3" id="KW-1185">Reference proteome</keyword>
<dbReference type="Gene3D" id="1.25.40.10">
    <property type="entry name" value="Tetratricopeptide repeat domain"/>
    <property type="match status" value="1"/>
</dbReference>
<dbReference type="SUPFAM" id="SSF48452">
    <property type="entry name" value="TPR-like"/>
    <property type="match status" value="1"/>
</dbReference>
<dbReference type="InterPro" id="IPR010982">
    <property type="entry name" value="Lambda_DNA-bd_dom_sf"/>
</dbReference>
<comment type="caution">
    <text evidence="2">The sequence shown here is derived from an EMBL/GenBank/DDBJ whole genome shotgun (WGS) entry which is preliminary data.</text>
</comment>
<gene>
    <name evidence="2" type="ORF">ABZ510_09740</name>
</gene>
<dbReference type="Proteomes" id="UP001550628">
    <property type="component" value="Unassembled WGS sequence"/>
</dbReference>
<dbReference type="SUPFAM" id="SSF47413">
    <property type="entry name" value="lambda repressor-like DNA-binding domains"/>
    <property type="match status" value="1"/>
</dbReference>
<dbReference type="RefSeq" id="WP_357154256.1">
    <property type="nucleotide sequence ID" value="NZ_JBEYBF010000005.1"/>
</dbReference>
<dbReference type="PROSITE" id="PS50943">
    <property type="entry name" value="HTH_CROC1"/>
    <property type="match status" value="1"/>
</dbReference>
<dbReference type="CDD" id="cd00093">
    <property type="entry name" value="HTH_XRE"/>
    <property type="match status" value="1"/>
</dbReference>